<dbReference type="GO" id="GO:0003677">
    <property type="term" value="F:DNA binding"/>
    <property type="evidence" value="ECO:0007669"/>
    <property type="project" value="UniProtKB-KW"/>
</dbReference>
<keyword evidence="6" id="KW-1185">Reference proteome</keyword>
<dbReference type="EMBL" id="SNZA01000001">
    <property type="protein sequence ID" value="TDR15903.1"/>
    <property type="molecule type" value="Genomic_DNA"/>
</dbReference>
<dbReference type="Gene3D" id="1.10.10.10">
    <property type="entry name" value="Winged helix-like DNA-binding domain superfamily/Winged helix DNA-binding domain"/>
    <property type="match status" value="1"/>
</dbReference>
<dbReference type="Proteomes" id="UP000295729">
    <property type="component" value="Unassembled WGS sequence"/>
</dbReference>
<accession>A0A4R6XFM1</accession>
<organism evidence="5 6">
    <name type="scientific">Marinomonas communis</name>
    <dbReference type="NCBI Taxonomy" id="28254"/>
    <lineage>
        <taxon>Bacteria</taxon>
        <taxon>Pseudomonadati</taxon>
        <taxon>Pseudomonadota</taxon>
        <taxon>Gammaproteobacteria</taxon>
        <taxon>Oceanospirillales</taxon>
        <taxon>Oceanospirillaceae</taxon>
        <taxon>Marinomonas</taxon>
    </lineage>
</organism>
<dbReference type="PANTHER" id="PTHR42756:SF1">
    <property type="entry name" value="TRANSCRIPTIONAL REPRESSOR OF EMRAB OPERON"/>
    <property type="match status" value="1"/>
</dbReference>
<keyword evidence="1" id="KW-0805">Transcription regulation</keyword>
<reference evidence="5 6" key="1">
    <citation type="submission" date="2019-03" db="EMBL/GenBank/DDBJ databases">
        <title>Genomic Encyclopedia of Type Strains, Phase IV (KMG-IV): sequencing the most valuable type-strain genomes for metagenomic binning, comparative biology and taxonomic classification.</title>
        <authorList>
            <person name="Goeker M."/>
        </authorList>
    </citation>
    <scope>NUCLEOTIDE SEQUENCE [LARGE SCALE GENOMIC DNA]</scope>
    <source>
        <strain evidence="5 6">DSM 5604</strain>
    </source>
</reference>
<dbReference type="GO" id="GO:0003700">
    <property type="term" value="F:DNA-binding transcription factor activity"/>
    <property type="evidence" value="ECO:0007669"/>
    <property type="project" value="InterPro"/>
</dbReference>
<keyword evidence="2" id="KW-0238">DNA-binding</keyword>
<sequence length="144" mass="16451">MEQNIGWNLSRAALSWRHVVDLYMSDLGFTQSRWIAMLHLKRIGEGCTQSELASNIGIEQPSLIRTLNQLCEAGYLQRQESKHDARCKTLWFTSKGKEVLQEMQTIADQGRHALLDGLSDEQRRLLNDALLSIIKNAQKMSSKH</sequence>
<evidence type="ECO:0000256" key="3">
    <source>
        <dbReference type="ARBA" id="ARBA00023163"/>
    </source>
</evidence>
<comment type="caution">
    <text evidence="5">The sequence shown here is derived from an EMBL/GenBank/DDBJ whole genome shotgun (WGS) entry which is preliminary data.</text>
</comment>
<evidence type="ECO:0000256" key="1">
    <source>
        <dbReference type="ARBA" id="ARBA00023015"/>
    </source>
</evidence>
<evidence type="ECO:0000256" key="2">
    <source>
        <dbReference type="ARBA" id="ARBA00023125"/>
    </source>
</evidence>
<dbReference type="PRINTS" id="PR00598">
    <property type="entry name" value="HTHMARR"/>
</dbReference>
<dbReference type="PROSITE" id="PS50995">
    <property type="entry name" value="HTH_MARR_2"/>
    <property type="match status" value="1"/>
</dbReference>
<protein>
    <submittedName>
        <fullName evidence="5">MarR family transcriptional regulator</fullName>
    </submittedName>
</protein>
<dbReference type="InterPro" id="IPR036388">
    <property type="entry name" value="WH-like_DNA-bd_sf"/>
</dbReference>
<dbReference type="InterPro" id="IPR036390">
    <property type="entry name" value="WH_DNA-bd_sf"/>
</dbReference>
<evidence type="ECO:0000313" key="5">
    <source>
        <dbReference type="EMBL" id="TDR15903.1"/>
    </source>
</evidence>
<dbReference type="Pfam" id="PF12802">
    <property type="entry name" value="MarR_2"/>
    <property type="match status" value="1"/>
</dbReference>
<dbReference type="SUPFAM" id="SSF46785">
    <property type="entry name" value="Winged helix' DNA-binding domain"/>
    <property type="match status" value="1"/>
</dbReference>
<evidence type="ECO:0000259" key="4">
    <source>
        <dbReference type="PROSITE" id="PS50995"/>
    </source>
</evidence>
<proteinExistence type="predicted"/>
<dbReference type="InterPro" id="IPR000835">
    <property type="entry name" value="HTH_MarR-typ"/>
</dbReference>
<dbReference type="SMART" id="SM00347">
    <property type="entry name" value="HTH_MARR"/>
    <property type="match status" value="1"/>
</dbReference>
<dbReference type="OrthoDB" id="5296557at2"/>
<dbReference type="RefSeq" id="WP_133560703.1">
    <property type="nucleotide sequence ID" value="NZ_SNZA01000001.1"/>
</dbReference>
<dbReference type="AlphaFoldDB" id="A0A4R6XFM1"/>
<evidence type="ECO:0000313" key="6">
    <source>
        <dbReference type="Proteomes" id="UP000295729"/>
    </source>
</evidence>
<name>A0A4R6XFM1_9GAMM</name>
<dbReference type="PANTHER" id="PTHR42756">
    <property type="entry name" value="TRANSCRIPTIONAL REGULATOR, MARR"/>
    <property type="match status" value="1"/>
</dbReference>
<gene>
    <name evidence="5" type="ORF">C8D85_1282</name>
</gene>
<feature type="domain" description="HTH marR-type" evidence="4">
    <location>
        <begin position="2"/>
        <end position="135"/>
    </location>
</feature>
<keyword evidence="3" id="KW-0804">Transcription</keyword>